<dbReference type="PANTHER" id="PTHR30055:SF223">
    <property type="entry name" value="HTH-TYPE TRANSCRIPTIONAL REGULATOR UIDR"/>
    <property type="match status" value="1"/>
</dbReference>
<dbReference type="Pfam" id="PF00440">
    <property type="entry name" value="TetR_N"/>
    <property type="match status" value="1"/>
</dbReference>
<keyword evidence="1 2" id="KW-0238">DNA-binding</keyword>
<dbReference type="PRINTS" id="PR00455">
    <property type="entry name" value="HTHTETR"/>
</dbReference>
<dbReference type="InterPro" id="IPR039536">
    <property type="entry name" value="TetR_C_Proteobacteria"/>
</dbReference>
<dbReference type="InterPro" id="IPR050109">
    <property type="entry name" value="HTH-type_TetR-like_transc_reg"/>
</dbReference>
<evidence type="ECO:0000259" key="3">
    <source>
        <dbReference type="PROSITE" id="PS50977"/>
    </source>
</evidence>
<sequence length="211" mass="24658">MNIRDKTKLNLRGRPVATNREARRQSILKSAYEAFVELGFAKTTTAEVARRARTSKRAIYEVFESKTALFAAVIFENQHLIIDLPRADDELLPIEETLFRIFRLDIVAKEAKAREAILRLLTRESILFPELTDYLYEHEVIRSRELLIEWLELEHSRSRLSVNDPELYAGMLMDIVFGALLPHRPSHSEFDYLKRVEDIKQRLCIIITTML</sequence>
<dbReference type="Pfam" id="PF14246">
    <property type="entry name" value="TetR_C_7"/>
    <property type="match status" value="1"/>
</dbReference>
<name>A0A7X4LM78_9VIBR</name>
<dbReference type="GO" id="GO:0003700">
    <property type="term" value="F:DNA-binding transcription factor activity"/>
    <property type="evidence" value="ECO:0007669"/>
    <property type="project" value="TreeGrafter"/>
</dbReference>
<dbReference type="InterPro" id="IPR009057">
    <property type="entry name" value="Homeodomain-like_sf"/>
</dbReference>
<dbReference type="GO" id="GO:0000976">
    <property type="term" value="F:transcription cis-regulatory region binding"/>
    <property type="evidence" value="ECO:0007669"/>
    <property type="project" value="TreeGrafter"/>
</dbReference>
<evidence type="ECO:0000313" key="4">
    <source>
        <dbReference type="EMBL" id="MZI94227.1"/>
    </source>
</evidence>
<dbReference type="Proteomes" id="UP000462621">
    <property type="component" value="Unassembled WGS sequence"/>
</dbReference>
<reference evidence="4 5" key="1">
    <citation type="submission" date="2019-10" db="EMBL/GenBank/DDBJ databases">
        <title>Vibrio sp. nov. isolated from a shrimp pond.</title>
        <authorList>
            <person name="Gomez-Gil B."/>
            <person name="Enciso-Ibarra J."/>
            <person name="Enciso-Ibarra K."/>
            <person name="Bolan-Mejia C."/>
        </authorList>
    </citation>
    <scope>NUCLEOTIDE SEQUENCE [LARGE SCALE GENOMIC DNA]</scope>
    <source>
        <strain evidence="4 5">CAIM 722</strain>
    </source>
</reference>
<evidence type="ECO:0000313" key="5">
    <source>
        <dbReference type="Proteomes" id="UP000462621"/>
    </source>
</evidence>
<gene>
    <name evidence="4" type="ORF">F9817_13590</name>
</gene>
<dbReference type="SUPFAM" id="SSF46689">
    <property type="entry name" value="Homeodomain-like"/>
    <property type="match status" value="1"/>
</dbReference>
<dbReference type="EMBL" id="WEKT01000025">
    <property type="protein sequence ID" value="MZI94227.1"/>
    <property type="molecule type" value="Genomic_DNA"/>
</dbReference>
<dbReference type="PROSITE" id="PS50977">
    <property type="entry name" value="HTH_TETR_2"/>
    <property type="match status" value="1"/>
</dbReference>
<dbReference type="PANTHER" id="PTHR30055">
    <property type="entry name" value="HTH-TYPE TRANSCRIPTIONAL REGULATOR RUTR"/>
    <property type="match status" value="1"/>
</dbReference>
<keyword evidence="5" id="KW-1185">Reference proteome</keyword>
<protein>
    <submittedName>
        <fullName evidence="4">TetR family transcriptional regulator</fullName>
    </submittedName>
</protein>
<comment type="caution">
    <text evidence="4">The sequence shown here is derived from an EMBL/GenBank/DDBJ whole genome shotgun (WGS) entry which is preliminary data.</text>
</comment>
<evidence type="ECO:0000256" key="2">
    <source>
        <dbReference type="PROSITE-ProRule" id="PRU00335"/>
    </source>
</evidence>
<organism evidence="4 5">
    <name type="scientific">Vibrio eleionomae</name>
    <dbReference type="NCBI Taxonomy" id="2653505"/>
    <lineage>
        <taxon>Bacteria</taxon>
        <taxon>Pseudomonadati</taxon>
        <taxon>Pseudomonadota</taxon>
        <taxon>Gammaproteobacteria</taxon>
        <taxon>Vibrionales</taxon>
        <taxon>Vibrionaceae</taxon>
        <taxon>Vibrio</taxon>
    </lineage>
</organism>
<dbReference type="InterPro" id="IPR001647">
    <property type="entry name" value="HTH_TetR"/>
</dbReference>
<proteinExistence type="predicted"/>
<feature type="DNA-binding region" description="H-T-H motif" evidence="2">
    <location>
        <begin position="44"/>
        <end position="63"/>
    </location>
</feature>
<feature type="domain" description="HTH tetR-type" evidence="3">
    <location>
        <begin position="21"/>
        <end position="81"/>
    </location>
</feature>
<accession>A0A7X4LM78</accession>
<evidence type="ECO:0000256" key="1">
    <source>
        <dbReference type="ARBA" id="ARBA00023125"/>
    </source>
</evidence>
<dbReference type="Gene3D" id="1.10.357.10">
    <property type="entry name" value="Tetracycline Repressor, domain 2"/>
    <property type="match status" value="1"/>
</dbReference>
<dbReference type="AlphaFoldDB" id="A0A7X4LM78"/>